<evidence type="ECO:0000256" key="4">
    <source>
        <dbReference type="ARBA" id="ARBA00022723"/>
    </source>
</evidence>
<proteinExistence type="predicted"/>
<feature type="compositionally biased region" description="Pro residues" evidence="10">
    <location>
        <begin position="375"/>
        <end position="396"/>
    </location>
</feature>
<reference evidence="12 13" key="1">
    <citation type="journal article" date="2012" name="Eukaryot. Cell">
        <title>Genome sequence of the Trichosporon asahii environmental strain CBS 8904.</title>
        <authorList>
            <person name="Yang R.Y."/>
            <person name="Li H.T."/>
            <person name="Zhu H."/>
            <person name="Zhou G.P."/>
            <person name="Wang M."/>
            <person name="Wang L."/>
        </authorList>
    </citation>
    <scope>NUCLEOTIDE SEQUENCE [LARGE SCALE GENOMIC DNA]</scope>
    <source>
        <strain evidence="12 13">CBS 8904</strain>
    </source>
</reference>
<feature type="compositionally biased region" description="Pro residues" evidence="10">
    <location>
        <begin position="76"/>
        <end position="95"/>
    </location>
</feature>
<feature type="region of interest" description="Disordered" evidence="10">
    <location>
        <begin position="1"/>
        <end position="620"/>
    </location>
</feature>
<dbReference type="CDD" id="cd08368">
    <property type="entry name" value="LIM"/>
    <property type="match status" value="3"/>
</dbReference>
<dbReference type="Pfam" id="PF00412">
    <property type="entry name" value="LIM"/>
    <property type="match status" value="2"/>
</dbReference>
<dbReference type="GO" id="GO:0003712">
    <property type="term" value="F:transcription coregulator activity"/>
    <property type="evidence" value="ECO:0007669"/>
    <property type="project" value="TreeGrafter"/>
</dbReference>
<dbReference type="InterPro" id="IPR001781">
    <property type="entry name" value="Znf_LIM"/>
</dbReference>
<keyword evidence="4 9" id="KW-0479">Metal-binding</keyword>
<dbReference type="PANTHER" id="PTHR24205">
    <property type="entry name" value="FOUR AND A HALF LIM DOMAINS PROTEIN"/>
    <property type="match status" value="1"/>
</dbReference>
<dbReference type="eggNOG" id="KOG1703">
    <property type="taxonomic scope" value="Eukaryota"/>
</dbReference>
<organism evidence="12 13">
    <name type="scientific">Trichosporon asahii var. asahii (strain CBS 8904)</name>
    <name type="common">Yeast</name>
    <dbReference type="NCBI Taxonomy" id="1220162"/>
    <lineage>
        <taxon>Eukaryota</taxon>
        <taxon>Fungi</taxon>
        <taxon>Dikarya</taxon>
        <taxon>Basidiomycota</taxon>
        <taxon>Agaricomycotina</taxon>
        <taxon>Tremellomycetes</taxon>
        <taxon>Trichosporonales</taxon>
        <taxon>Trichosporonaceae</taxon>
        <taxon>Trichosporon</taxon>
    </lineage>
</organism>
<dbReference type="PANTHER" id="PTHR24205:SF16">
    <property type="entry name" value="GH01042P-RELATED"/>
    <property type="match status" value="1"/>
</dbReference>
<evidence type="ECO:0000256" key="9">
    <source>
        <dbReference type="PROSITE-ProRule" id="PRU00125"/>
    </source>
</evidence>
<keyword evidence="5" id="KW-0677">Repeat</keyword>
<evidence type="ECO:0000256" key="1">
    <source>
        <dbReference type="ARBA" id="ARBA00004282"/>
    </source>
</evidence>
<feature type="compositionally biased region" description="Low complexity" evidence="10">
    <location>
        <begin position="271"/>
        <end position="281"/>
    </location>
</feature>
<dbReference type="GO" id="GO:0030695">
    <property type="term" value="F:GTPase regulator activity"/>
    <property type="evidence" value="ECO:0007669"/>
    <property type="project" value="UniProtKB-ARBA"/>
</dbReference>
<feature type="domain" description="LIM zinc-binding" evidence="11">
    <location>
        <begin position="937"/>
        <end position="994"/>
    </location>
</feature>
<feature type="compositionally biased region" description="Low complexity" evidence="10">
    <location>
        <begin position="96"/>
        <end position="108"/>
    </location>
</feature>
<evidence type="ECO:0000256" key="5">
    <source>
        <dbReference type="ARBA" id="ARBA00022737"/>
    </source>
</evidence>
<keyword evidence="7" id="KW-0965">Cell junction</keyword>
<protein>
    <recommendedName>
        <fullName evidence="11">LIM zinc-binding domain-containing protein</fullName>
    </recommendedName>
</protein>
<feature type="compositionally biased region" description="Low complexity" evidence="10">
    <location>
        <begin position="128"/>
        <end position="200"/>
    </location>
</feature>
<dbReference type="FunFam" id="2.10.110.10:FF:000008">
    <property type="entry name" value="Paxillin isoform 1"/>
    <property type="match status" value="1"/>
</dbReference>
<evidence type="ECO:0000313" key="12">
    <source>
        <dbReference type="EMBL" id="EKD04371.1"/>
    </source>
</evidence>
<sequence>MYSTQTPSYPTGVNNPPHPHQQYYQQSMPGPSTYPGAAHAQPQHPQHPQQQAYAQPQQQQQWYGQQQHQQPQQHPQAPPPQQPPQPYQQPPPQSAPQPGYHQQSFGQQPQPPQQPYAQHSFGQQAYPQQTYGSYGQLSQQSHHSQPSPHSSYHSHPSPHQSYGQHPTPQQYAPQQQYPQQSLPQTHRGAQQAYQQSYAAQPYLEQQTPPRPLARSDTVAIPSPQRKTDYQAPAFKTFQERKREREAALRAAATASAASTPTPSTPTPPPAAQTATSSPAQPNGQSPAPSQPNLPPHVLAMMGAPGSGRPVPLPRANGSPAPPQRNQPVPGQQSQPPQPPQRSPSPQPPLRSHSPQPPQRSAPPQPPQSPQRSASPQPPPRSVSPQPPQRNPSPSPAHPSLANFKQPPASTSKFAPPPAPPSWMTGGSDSAPKTEGSDSRSSSPTREPLPRASEVPKSPQPTRMGLQNGSGGRALPTPAGAPSDAPTPSAYQLMRSGGFPSNIPRNRAVEELLQRSDTVASVKSLDRGNFGPGKRVLPSPPVGVSASQSLDRGAMSAAAGIRRSNGRKSPSSPIAEEGPDDLAQQMAGMSVGSGSRSPTSNGSNSPRTPMTPVGFPQAPTIVTPDIPVISVGEATPKVPQINIGSPPRSRSPAPSVPQINIGSPPKSPRSVPAVPTISVGSPPKPPPRSVPSINVGAPQVPSINVGSPPKAPSIRVASPVNDDPQPPSIVVPPPGISIGSAPSSPRAERPASPSGFEFSGQPTIAVESSDTRASAGPTRVHASSAIVCAGCNEAIIGRIVSAMGKRFHPQCFQCGVCGEHLEHVSAYEHDGQPYCHLDYHERFAPKCHHCRTPIVDPRFITLNDEELGQRFYHELHFFCSECGDPFLDPSKSSAPGTQRSEAARRGIEEEDEVDETNDFVIHKGHPYCERCHLKLHKPKCKACRQPIPDIAVGALGGKWHRECFVCEQCRSPFANNLFFPLENKAYCVECFEGMQ</sequence>
<feature type="compositionally biased region" description="Low complexity" evidence="10">
    <location>
        <begin position="250"/>
        <end position="261"/>
    </location>
</feature>
<feature type="compositionally biased region" description="Low complexity" evidence="10">
    <location>
        <begin position="34"/>
        <end position="75"/>
    </location>
</feature>
<dbReference type="Gene3D" id="2.10.110.10">
    <property type="entry name" value="Cysteine Rich Protein"/>
    <property type="match status" value="3"/>
</dbReference>
<feature type="compositionally biased region" description="Pro residues" evidence="10">
    <location>
        <begin position="335"/>
        <end position="368"/>
    </location>
</feature>
<evidence type="ECO:0000256" key="10">
    <source>
        <dbReference type="SAM" id="MobiDB-lite"/>
    </source>
</evidence>
<dbReference type="GO" id="GO:0005737">
    <property type="term" value="C:cytoplasm"/>
    <property type="evidence" value="ECO:0007669"/>
    <property type="project" value="UniProtKB-SubCell"/>
</dbReference>
<feature type="compositionally biased region" description="Polar residues" evidence="10">
    <location>
        <begin position="1"/>
        <end position="14"/>
    </location>
</feature>
<dbReference type="OrthoDB" id="15567at2759"/>
<dbReference type="SUPFAM" id="SSF57716">
    <property type="entry name" value="Glucocorticoid receptor-like (DNA-binding domain)"/>
    <property type="match status" value="4"/>
</dbReference>
<dbReference type="PROSITE" id="PS50023">
    <property type="entry name" value="LIM_DOMAIN_2"/>
    <property type="match status" value="2"/>
</dbReference>
<evidence type="ECO:0000313" key="13">
    <source>
        <dbReference type="Proteomes" id="UP000006757"/>
    </source>
</evidence>
<comment type="caution">
    <text evidence="12">The sequence shown here is derived from an EMBL/GenBank/DDBJ whole genome shotgun (WGS) entry which is preliminary data.</text>
</comment>
<dbReference type="GO" id="GO:0005634">
    <property type="term" value="C:nucleus"/>
    <property type="evidence" value="ECO:0007669"/>
    <property type="project" value="TreeGrafter"/>
</dbReference>
<evidence type="ECO:0000256" key="7">
    <source>
        <dbReference type="ARBA" id="ARBA00022949"/>
    </source>
</evidence>
<keyword evidence="8 9" id="KW-0440">LIM domain</keyword>
<feature type="compositionally biased region" description="Polar residues" evidence="10">
    <location>
        <begin position="889"/>
        <end position="899"/>
    </location>
</feature>
<feature type="compositionally biased region" description="Pro residues" evidence="10">
    <location>
        <begin position="723"/>
        <end position="734"/>
    </location>
</feature>
<accession>K1VV19</accession>
<evidence type="ECO:0000256" key="3">
    <source>
        <dbReference type="ARBA" id="ARBA00022490"/>
    </source>
</evidence>
<evidence type="ECO:0000256" key="8">
    <source>
        <dbReference type="ARBA" id="ARBA00023038"/>
    </source>
</evidence>
<feature type="compositionally biased region" description="Polar residues" evidence="10">
    <location>
        <begin position="591"/>
        <end position="607"/>
    </location>
</feature>
<keyword evidence="6 9" id="KW-0862">Zinc</keyword>
<feature type="domain" description="LIM zinc-binding" evidence="11">
    <location>
        <begin position="785"/>
        <end position="844"/>
    </location>
</feature>
<gene>
    <name evidence="12" type="ORF">A1Q2_01402</name>
</gene>
<dbReference type="OMA" id="AFETHGH"/>
<feature type="region of interest" description="Disordered" evidence="10">
    <location>
        <begin position="632"/>
        <end position="760"/>
    </location>
</feature>
<feature type="region of interest" description="Disordered" evidence="10">
    <location>
        <begin position="888"/>
        <end position="910"/>
    </location>
</feature>
<evidence type="ECO:0000259" key="11">
    <source>
        <dbReference type="PROSITE" id="PS50023"/>
    </source>
</evidence>
<evidence type="ECO:0000256" key="2">
    <source>
        <dbReference type="ARBA" id="ARBA00004496"/>
    </source>
</evidence>
<dbReference type="HOGENOM" id="CLU_305922_0_0_1"/>
<dbReference type="PROSITE" id="PS00478">
    <property type="entry name" value="LIM_DOMAIN_1"/>
    <property type="match status" value="2"/>
</dbReference>
<dbReference type="Proteomes" id="UP000006757">
    <property type="component" value="Unassembled WGS sequence"/>
</dbReference>
<dbReference type="STRING" id="1220162.K1VV19"/>
<dbReference type="GO" id="GO:0046872">
    <property type="term" value="F:metal ion binding"/>
    <property type="evidence" value="ECO:0007669"/>
    <property type="project" value="UniProtKB-KW"/>
</dbReference>
<dbReference type="SMART" id="SM00132">
    <property type="entry name" value="LIM"/>
    <property type="match status" value="3"/>
</dbReference>
<feature type="compositionally biased region" description="Low complexity" evidence="10">
    <location>
        <begin position="735"/>
        <end position="753"/>
    </location>
</feature>
<feature type="compositionally biased region" description="Basic and acidic residues" evidence="10">
    <location>
        <begin position="237"/>
        <end position="247"/>
    </location>
</feature>
<keyword evidence="3" id="KW-0963">Cytoplasm</keyword>
<dbReference type="EMBL" id="AMBO01000227">
    <property type="protein sequence ID" value="EKD04371.1"/>
    <property type="molecule type" value="Genomic_DNA"/>
</dbReference>
<evidence type="ECO:0000256" key="6">
    <source>
        <dbReference type="ARBA" id="ARBA00022833"/>
    </source>
</evidence>
<name>K1VV19_TRIAC</name>
<dbReference type="AlphaFoldDB" id="K1VV19"/>
<keyword evidence="13" id="KW-1185">Reference proteome</keyword>
<comment type="subcellular location">
    <subcellularLocation>
        <location evidence="1">Cell junction</location>
    </subcellularLocation>
    <subcellularLocation>
        <location evidence="2">Cytoplasm</location>
    </subcellularLocation>
</comment>
<dbReference type="InParanoid" id="K1VV19"/>